<dbReference type="AlphaFoldDB" id="A0A154L591"/>
<proteinExistence type="predicted"/>
<dbReference type="Proteomes" id="UP000076335">
    <property type="component" value="Unassembled WGS sequence"/>
</dbReference>
<dbReference type="RefSeq" id="WP_062951778.1">
    <property type="nucleotide sequence ID" value="NZ_LPVY01000012.1"/>
</dbReference>
<protein>
    <submittedName>
        <fullName evidence="1">Uncharacterized protein</fullName>
    </submittedName>
</protein>
<evidence type="ECO:0000313" key="1">
    <source>
        <dbReference type="EMBL" id="KZB64516.1"/>
    </source>
</evidence>
<reference evidence="1 2" key="1">
    <citation type="submission" date="2015-12" db="EMBL/GenBank/DDBJ databases">
        <title>Genome sequence of Thalassospira lucentensis MCCC 1A02072.</title>
        <authorList>
            <person name="Lu L."/>
            <person name="Lai Q."/>
            <person name="Shao Z."/>
            <person name="Qian P."/>
        </authorList>
    </citation>
    <scope>NUCLEOTIDE SEQUENCE [LARGE SCALE GENOMIC DNA]</scope>
    <source>
        <strain evidence="1 2">MCCC 1A02072</strain>
    </source>
</reference>
<dbReference type="EMBL" id="LPVY01000012">
    <property type="protein sequence ID" value="KZB64516.1"/>
    <property type="molecule type" value="Genomic_DNA"/>
</dbReference>
<evidence type="ECO:0000313" key="2">
    <source>
        <dbReference type="Proteomes" id="UP000076335"/>
    </source>
</evidence>
<organism evidence="1 2">
    <name type="scientific">Thalassospira lucentensis</name>
    <dbReference type="NCBI Taxonomy" id="168935"/>
    <lineage>
        <taxon>Bacteria</taxon>
        <taxon>Pseudomonadati</taxon>
        <taxon>Pseudomonadota</taxon>
        <taxon>Alphaproteobacteria</taxon>
        <taxon>Rhodospirillales</taxon>
        <taxon>Thalassospiraceae</taxon>
        <taxon>Thalassospira</taxon>
    </lineage>
</organism>
<sequence>MRTQNGLPDIVTHNYDPIRGRFQNICDLPRSEAERILQEIRQSHQSRLKANYLDRRLHVEKWLRTERQKLIGSTSRNIPIYFFVGDFADGRDPLRPKSLRMRLDTFPEDVVTFTYSDSMSCFESANASDEQSPPFPRKLFTLKSLKEALQNWGMPTNFSSTQSGRQPFIEMQLWDDAPLHQFPT</sequence>
<name>A0A154L591_9PROT</name>
<comment type="caution">
    <text evidence="1">The sequence shown here is derived from an EMBL/GenBank/DDBJ whole genome shotgun (WGS) entry which is preliminary data.</text>
</comment>
<accession>A0A154L591</accession>
<dbReference type="OrthoDB" id="510867at2"/>
<gene>
    <name evidence="1" type="ORF">AUP42_01000</name>
</gene>